<proteinExistence type="predicted"/>
<dbReference type="InterPro" id="IPR057136">
    <property type="entry name" value="At2g35280_TPR_dom"/>
</dbReference>
<accession>A0A9R1VLW6</accession>
<protein>
    <recommendedName>
        <fullName evidence="2">At2g35280-like TPR domain-containing protein</fullName>
    </recommendedName>
</protein>
<feature type="signal peptide" evidence="1">
    <location>
        <begin position="1"/>
        <end position="17"/>
    </location>
</feature>
<evidence type="ECO:0000259" key="2">
    <source>
        <dbReference type="Pfam" id="PF23310"/>
    </source>
</evidence>
<name>A0A9R1VLW6_LACSA</name>
<feature type="chain" id="PRO_5040151577" description="At2g35280-like TPR domain-containing protein" evidence="1">
    <location>
        <begin position="18"/>
        <end position="203"/>
    </location>
</feature>
<organism evidence="3 4">
    <name type="scientific">Lactuca sativa</name>
    <name type="common">Garden lettuce</name>
    <dbReference type="NCBI Taxonomy" id="4236"/>
    <lineage>
        <taxon>Eukaryota</taxon>
        <taxon>Viridiplantae</taxon>
        <taxon>Streptophyta</taxon>
        <taxon>Embryophyta</taxon>
        <taxon>Tracheophyta</taxon>
        <taxon>Spermatophyta</taxon>
        <taxon>Magnoliopsida</taxon>
        <taxon>eudicotyledons</taxon>
        <taxon>Gunneridae</taxon>
        <taxon>Pentapetalae</taxon>
        <taxon>asterids</taxon>
        <taxon>campanulids</taxon>
        <taxon>Asterales</taxon>
        <taxon>Asteraceae</taxon>
        <taxon>Cichorioideae</taxon>
        <taxon>Cichorieae</taxon>
        <taxon>Lactucinae</taxon>
        <taxon>Lactuca</taxon>
    </lineage>
</organism>
<feature type="domain" description="At2g35280-like TPR" evidence="2">
    <location>
        <begin position="85"/>
        <end position="149"/>
    </location>
</feature>
<reference evidence="3 4" key="1">
    <citation type="journal article" date="2017" name="Nat. Commun.">
        <title>Genome assembly with in vitro proximity ligation data and whole-genome triplication in lettuce.</title>
        <authorList>
            <person name="Reyes-Chin-Wo S."/>
            <person name="Wang Z."/>
            <person name="Yang X."/>
            <person name="Kozik A."/>
            <person name="Arikit S."/>
            <person name="Song C."/>
            <person name="Xia L."/>
            <person name="Froenicke L."/>
            <person name="Lavelle D.O."/>
            <person name="Truco M.J."/>
            <person name="Xia R."/>
            <person name="Zhu S."/>
            <person name="Xu C."/>
            <person name="Xu H."/>
            <person name="Xu X."/>
            <person name="Cox K."/>
            <person name="Korf I."/>
            <person name="Meyers B.C."/>
            <person name="Michelmore R.W."/>
        </authorList>
    </citation>
    <scope>NUCLEOTIDE SEQUENCE [LARGE SCALE GENOMIC DNA]</scope>
    <source>
        <strain evidence="4">cv. Salinas</strain>
        <tissue evidence="3">Seedlings</tissue>
    </source>
</reference>
<evidence type="ECO:0000313" key="4">
    <source>
        <dbReference type="Proteomes" id="UP000235145"/>
    </source>
</evidence>
<comment type="caution">
    <text evidence="3">The sequence shown here is derived from an EMBL/GenBank/DDBJ whole genome shotgun (WGS) entry which is preliminary data.</text>
</comment>
<evidence type="ECO:0000313" key="3">
    <source>
        <dbReference type="EMBL" id="KAJ0208670.1"/>
    </source>
</evidence>
<sequence length="203" mass="23450">MISRALWSFCTVHRLGAMMFVGQYSNRDFESDIYNVRIRICKRHHLYKNIEILTKHQLMKMYKVRGDPQVFRATSLLMIDGISSKHHNADLFIRTCAVHNNIKTMFKQGGEECLCNGNFAIGMTFLRQVAEEDHIETIYLLGMIYISRGLQLLDAYFGWAVPDHGEYIGVVDSAKDLLKTFTVVYIVTTNNITFQCEEELHSV</sequence>
<dbReference type="Pfam" id="PF23310">
    <property type="entry name" value="TPR_27"/>
    <property type="match status" value="1"/>
</dbReference>
<dbReference type="AlphaFoldDB" id="A0A9R1VLW6"/>
<evidence type="ECO:0000256" key="1">
    <source>
        <dbReference type="SAM" id="SignalP"/>
    </source>
</evidence>
<gene>
    <name evidence="3" type="ORF">LSAT_V11C400208090</name>
</gene>
<dbReference type="EMBL" id="NBSK02000004">
    <property type="protein sequence ID" value="KAJ0208670.1"/>
    <property type="molecule type" value="Genomic_DNA"/>
</dbReference>
<dbReference type="Proteomes" id="UP000235145">
    <property type="component" value="Unassembled WGS sequence"/>
</dbReference>
<keyword evidence="1" id="KW-0732">Signal</keyword>
<keyword evidence="4" id="KW-1185">Reference proteome</keyword>